<evidence type="ECO:0000313" key="2">
    <source>
        <dbReference type="Proteomes" id="UP000059074"/>
    </source>
</evidence>
<dbReference type="PATRIC" id="fig|121290.4.peg.746"/>
<sequence>MRMPVATLMRAIPPRMRVSTSVKPLYGRCCCENGEEAKASE</sequence>
<dbReference type="AlphaFoldDB" id="A0A125NTR6"/>
<gene>
    <name evidence="1" type="ORF">APY04_3315</name>
</gene>
<reference evidence="1 2" key="1">
    <citation type="submission" date="2015-10" db="EMBL/GenBank/DDBJ databases">
        <title>Transcriptomic analysis of a linuron degrading triple-species bacterial consortium.</title>
        <authorList>
            <person name="Albers P."/>
        </authorList>
    </citation>
    <scope>NUCLEOTIDE SEQUENCE [LARGE SCALE GENOMIC DNA]</scope>
    <source>
        <strain evidence="1 2">WDL6</strain>
    </source>
</reference>
<keyword evidence="2" id="KW-1185">Reference proteome</keyword>
<name>A0A125NTR6_HYPSL</name>
<dbReference type="Proteomes" id="UP000059074">
    <property type="component" value="Unassembled WGS sequence"/>
</dbReference>
<proteinExistence type="predicted"/>
<organism evidence="1 2">
    <name type="scientific">Hyphomicrobium sulfonivorans</name>
    <dbReference type="NCBI Taxonomy" id="121290"/>
    <lineage>
        <taxon>Bacteria</taxon>
        <taxon>Pseudomonadati</taxon>
        <taxon>Pseudomonadota</taxon>
        <taxon>Alphaproteobacteria</taxon>
        <taxon>Hyphomicrobiales</taxon>
        <taxon>Hyphomicrobiaceae</taxon>
        <taxon>Hyphomicrobium</taxon>
    </lineage>
</organism>
<evidence type="ECO:0000313" key="1">
    <source>
        <dbReference type="EMBL" id="KWT64303.1"/>
    </source>
</evidence>
<dbReference type="EMBL" id="LMTR01000093">
    <property type="protein sequence ID" value="KWT64303.1"/>
    <property type="molecule type" value="Genomic_DNA"/>
</dbReference>
<protein>
    <submittedName>
        <fullName evidence="1">Uncharacterized protein</fullName>
    </submittedName>
</protein>
<accession>A0A125NTR6</accession>
<comment type="caution">
    <text evidence="1">The sequence shown here is derived from an EMBL/GenBank/DDBJ whole genome shotgun (WGS) entry which is preliminary data.</text>
</comment>